<evidence type="ECO:0000259" key="14">
    <source>
        <dbReference type="Pfam" id="PF01634"/>
    </source>
</evidence>
<dbReference type="EMBL" id="JABWGN010000002">
    <property type="protein sequence ID" value="NUW30538.1"/>
    <property type="molecule type" value="Genomic_DNA"/>
</dbReference>
<keyword evidence="6" id="KW-0028">Amino-acid biosynthesis</keyword>
<dbReference type="GO" id="GO:0003879">
    <property type="term" value="F:ATP phosphoribosyltransferase activity"/>
    <property type="evidence" value="ECO:0007669"/>
    <property type="project" value="UniProtKB-UniRule"/>
</dbReference>
<evidence type="ECO:0000256" key="2">
    <source>
        <dbReference type="ARBA" id="ARBA00004496"/>
    </source>
</evidence>
<reference evidence="15 16" key="1">
    <citation type="submission" date="2020-06" db="EMBL/GenBank/DDBJ databases">
        <title>Nonomuraea sp. SMC257, a novel actinomycete isolated from soil.</title>
        <authorList>
            <person name="Chanama M."/>
        </authorList>
    </citation>
    <scope>NUCLEOTIDE SEQUENCE [LARGE SCALE GENOMIC DNA]</scope>
    <source>
        <strain evidence="15 16">SMC257</strain>
    </source>
</reference>
<dbReference type="SUPFAM" id="SSF53850">
    <property type="entry name" value="Periplasmic binding protein-like II"/>
    <property type="match status" value="1"/>
</dbReference>
<evidence type="ECO:0000256" key="4">
    <source>
        <dbReference type="ARBA" id="ARBA00011946"/>
    </source>
</evidence>
<name>A0A7Y6I2J9_9ACTN</name>
<evidence type="ECO:0000256" key="5">
    <source>
        <dbReference type="ARBA" id="ARBA00022490"/>
    </source>
</evidence>
<organism evidence="15 16">
    <name type="scientific">Nonomuraea montanisoli</name>
    <dbReference type="NCBI Taxonomy" id="2741721"/>
    <lineage>
        <taxon>Bacteria</taxon>
        <taxon>Bacillati</taxon>
        <taxon>Actinomycetota</taxon>
        <taxon>Actinomycetes</taxon>
        <taxon>Streptosporangiales</taxon>
        <taxon>Streptosporangiaceae</taxon>
        <taxon>Nonomuraea</taxon>
    </lineage>
</organism>
<comment type="pathway">
    <text evidence="3">Amino-acid biosynthesis; L-histidine biosynthesis; L-histidine from 5-phospho-alpha-D-ribose 1-diphosphate: step 1/9.</text>
</comment>
<keyword evidence="16" id="KW-1185">Reference proteome</keyword>
<gene>
    <name evidence="15" type="primary">hisG</name>
    <name evidence="15" type="ORF">HTZ77_03740</name>
</gene>
<feature type="domain" description="ATP phosphoribosyltransferase catalytic" evidence="14">
    <location>
        <begin position="65"/>
        <end position="216"/>
    </location>
</feature>
<evidence type="ECO:0000256" key="7">
    <source>
        <dbReference type="ARBA" id="ARBA00022676"/>
    </source>
</evidence>
<evidence type="ECO:0000256" key="11">
    <source>
        <dbReference type="ARBA" id="ARBA00023102"/>
    </source>
</evidence>
<keyword evidence="8 15" id="KW-0808">Transferase</keyword>
<dbReference type="GO" id="GO:0005737">
    <property type="term" value="C:cytoplasm"/>
    <property type="evidence" value="ECO:0007669"/>
    <property type="project" value="UniProtKB-SubCell"/>
</dbReference>
<evidence type="ECO:0000256" key="12">
    <source>
        <dbReference type="ARBA" id="ARBA00024861"/>
    </source>
</evidence>
<dbReference type="AlphaFoldDB" id="A0A7Y6I2J9"/>
<keyword evidence="9" id="KW-0547">Nucleotide-binding</keyword>
<keyword evidence="11" id="KW-0368">Histidine biosynthesis</keyword>
<evidence type="ECO:0000256" key="9">
    <source>
        <dbReference type="ARBA" id="ARBA00022741"/>
    </source>
</evidence>
<comment type="subcellular location">
    <subcellularLocation>
        <location evidence="2">Cytoplasm</location>
    </subcellularLocation>
</comment>
<evidence type="ECO:0000256" key="8">
    <source>
        <dbReference type="ARBA" id="ARBA00022679"/>
    </source>
</evidence>
<comment type="caution">
    <text evidence="15">The sequence shown here is derived from an EMBL/GenBank/DDBJ whole genome shotgun (WGS) entry which is preliminary data.</text>
</comment>
<dbReference type="PANTHER" id="PTHR21403:SF10">
    <property type="entry name" value="ATP PHOSPHORIBOSYLTRANSFERASE"/>
    <property type="match status" value="1"/>
</dbReference>
<dbReference type="Proteomes" id="UP000586042">
    <property type="component" value="Unassembled WGS sequence"/>
</dbReference>
<evidence type="ECO:0000256" key="1">
    <source>
        <dbReference type="ARBA" id="ARBA00000915"/>
    </source>
</evidence>
<dbReference type="InterPro" id="IPR001348">
    <property type="entry name" value="ATP_PRibTrfase_HisG"/>
</dbReference>
<keyword evidence="7 15" id="KW-0328">Glycosyltransferase</keyword>
<evidence type="ECO:0000256" key="6">
    <source>
        <dbReference type="ARBA" id="ARBA00022605"/>
    </source>
</evidence>
<evidence type="ECO:0000256" key="10">
    <source>
        <dbReference type="ARBA" id="ARBA00022840"/>
    </source>
</evidence>
<accession>A0A7Y6I2J9</accession>
<comment type="catalytic activity">
    <reaction evidence="1">
        <text>1-(5-phospho-beta-D-ribosyl)-ATP + diphosphate = 5-phospho-alpha-D-ribose 1-diphosphate + ATP</text>
        <dbReference type="Rhea" id="RHEA:18473"/>
        <dbReference type="ChEBI" id="CHEBI:30616"/>
        <dbReference type="ChEBI" id="CHEBI:33019"/>
        <dbReference type="ChEBI" id="CHEBI:58017"/>
        <dbReference type="ChEBI" id="CHEBI:73183"/>
        <dbReference type="EC" id="2.4.2.17"/>
    </reaction>
</comment>
<evidence type="ECO:0000256" key="13">
    <source>
        <dbReference type="NCBIfam" id="TIGR00070"/>
    </source>
</evidence>
<dbReference type="UniPathway" id="UPA00031">
    <property type="reaction ID" value="UER00006"/>
</dbReference>
<dbReference type="Pfam" id="PF01634">
    <property type="entry name" value="HisG"/>
    <property type="match status" value="1"/>
</dbReference>
<dbReference type="PANTHER" id="PTHR21403">
    <property type="entry name" value="ATP PHOSPHORIBOSYLTRANSFERASE ATP-PRTASE"/>
    <property type="match status" value="1"/>
</dbReference>
<proteinExistence type="predicted"/>
<dbReference type="RefSeq" id="WP_175588024.1">
    <property type="nucleotide sequence ID" value="NZ_JABWGN010000002.1"/>
</dbReference>
<keyword evidence="10" id="KW-0067">ATP-binding</keyword>
<evidence type="ECO:0000313" key="15">
    <source>
        <dbReference type="EMBL" id="NUW30538.1"/>
    </source>
</evidence>
<dbReference type="InterPro" id="IPR013820">
    <property type="entry name" value="ATP_PRibTrfase_cat"/>
</dbReference>
<dbReference type="GO" id="GO:0000105">
    <property type="term" value="P:L-histidine biosynthetic process"/>
    <property type="evidence" value="ECO:0007669"/>
    <property type="project" value="UniProtKB-UniRule"/>
</dbReference>
<comment type="function">
    <text evidence="12">Catalyzes the condensation of ATP and 5-phosphoribose 1-diphosphate to form N'-(5'-phosphoribosyl)-ATP (PR-ATP). Has a crucial role in the pathway because the rate of histidine biosynthesis seems to be controlled primarily by regulation of HisG enzymatic activity.</text>
</comment>
<dbReference type="Gene3D" id="3.40.190.10">
    <property type="entry name" value="Periplasmic binding protein-like II"/>
    <property type="match status" value="2"/>
</dbReference>
<sequence length="218" mass="23811">MLRTTRVADLTRFGDLAEEKRVILGVPNTGRLLDEVASLTGSIVGEAGGRSLRFDTEDFIVVCARSNDLPYLAANGLADLVITGFDYVVEAGVDLVELHDTGYQRCSIGLLGPAESHDWRRHEEITVATQYPAIAERYFDQPGLPSCELLVVSGAAEFYARTGIVDLIVDAHMTGMTAAANGLSYLETILETSGRIFAKPNWTESPKNIEDVCRMLTR</sequence>
<keyword evidence="5" id="KW-0963">Cytoplasm</keyword>
<evidence type="ECO:0000313" key="16">
    <source>
        <dbReference type="Proteomes" id="UP000586042"/>
    </source>
</evidence>
<protein>
    <recommendedName>
        <fullName evidence="4 13">ATP phosphoribosyltransferase</fullName>
        <ecNumber evidence="4 13">2.4.2.17</ecNumber>
    </recommendedName>
</protein>
<evidence type="ECO:0000256" key="3">
    <source>
        <dbReference type="ARBA" id="ARBA00004667"/>
    </source>
</evidence>
<dbReference type="EC" id="2.4.2.17" evidence="4 13"/>
<dbReference type="GO" id="GO:0005524">
    <property type="term" value="F:ATP binding"/>
    <property type="evidence" value="ECO:0007669"/>
    <property type="project" value="UniProtKB-KW"/>
</dbReference>
<dbReference type="NCBIfam" id="TIGR00070">
    <property type="entry name" value="hisG"/>
    <property type="match status" value="1"/>
</dbReference>